<keyword evidence="1" id="KW-0812">Transmembrane</keyword>
<feature type="transmembrane region" description="Helical" evidence="1">
    <location>
        <begin position="240"/>
        <end position="258"/>
    </location>
</feature>
<evidence type="ECO:0000313" key="2">
    <source>
        <dbReference type="EMBL" id="POY40299.1"/>
    </source>
</evidence>
<gene>
    <name evidence="2" type="ORF">C3L50_06540</name>
</gene>
<proteinExistence type="predicted"/>
<evidence type="ECO:0000313" key="3">
    <source>
        <dbReference type="Proteomes" id="UP000237310"/>
    </source>
</evidence>
<keyword evidence="1" id="KW-0472">Membrane</keyword>
<dbReference type="AlphaFoldDB" id="A0A2S5ADC5"/>
<dbReference type="RefSeq" id="WP_103805361.1">
    <property type="nucleotide sequence ID" value="NZ_PQVG01000003.1"/>
</dbReference>
<comment type="caution">
    <text evidence="2">The sequence shown here is derived from an EMBL/GenBank/DDBJ whole genome shotgun (WGS) entry which is preliminary data.</text>
</comment>
<dbReference type="InterPro" id="IPR048136">
    <property type="entry name" value="STM3941-like"/>
</dbReference>
<accession>A0A2S5ADC5</accession>
<protein>
    <submittedName>
        <fullName evidence="2">Uncharacterized protein</fullName>
    </submittedName>
</protein>
<dbReference type="NCBIfam" id="NF041635">
    <property type="entry name" value="STM3941_fam"/>
    <property type="match status" value="1"/>
</dbReference>
<reference evidence="2 3" key="1">
    <citation type="submission" date="2018-01" db="EMBL/GenBank/DDBJ databases">
        <authorList>
            <person name="Gaut B.S."/>
            <person name="Morton B.R."/>
            <person name="Clegg M.T."/>
            <person name="Duvall M.R."/>
        </authorList>
    </citation>
    <scope>NUCLEOTIDE SEQUENCE [LARGE SCALE GENOMIC DNA]</scope>
    <source>
        <strain evidence="2 3">HR-AY</strain>
    </source>
</reference>
<feature type="transmembrane region" description="Helical" evidence="1">
    <location>
        <begin position="187"/>
        <end position="220"/>
    </location>
</feature>
<feature type="transmembrane region" description="Helical" evidence="1">
    <location>
        <begin position="43"/>
        <end position="63"/>
    </location>
</feature>
<keyword evidence="1" id="KW-1133">Transmembrane helix</keyword>
<organism evidence="2 3">
    <name type="scientific">Flavobacterium alvei</name>
    <dbReference type="NCBI Taxonomy" id="2080416"/>
    <lineage>
        <taxon>Bacteria</taxon>
        <taxon>Pseudomonadati</taxon>
        <taxon>Bacteroidota</taxon>
        <taxon>Flavobacteriia</taxon>
        <taxon>Flavobacteriales</taxon>
        <taxon>Flavobacteriaceae</taxon>
        <taxon>Flavobacterium</taxon>
    </lineage>
</organism>
<feature type="transmembrane region" description="Helical" evidence="1">
    <location>
        <begin position="12"/>
        <end position="31"/>
    </location>
</feature>
<dbReference type="OrthoDB" id="6028159at2"/>
<sequence length="338" mass="39781">MTELKLYKSNSKGIKILALSLPFILIGIWMISEKQNGTFDYYMGWFAISFFGLGIPISIFNLLDKRPQIIINENGIWDRTIKQNEIKWEQIKESYLIDIYNQKFISIIVDDTFVFKKNAFSWLSNLNKYVGAQKLNINLSQIKINEAKLTDFINNIRRTEKYQRNNLIKNFNSDQTINTISDNQKYVAYVLILICMFVISLSNFYAFWVIMIAMGIGGLIARWYRGTNNNSNLRKYSERIAYLGFTNMILIVLAFKTYDYTTNKIGVQLTNKIETYKTEFGNYPNEVKTIIDNLDFNPIEKYIADNIIYKKTDKEYVLELKFLNHNTKEFDSEVNEWN</sequence>
<evidence type="ECO:0000256" key="1">
    <source>
        <dbReference type="SAM" id="Phobius"/>
    </source>
</evidence>
<dbReference type="EMBL" id="PQVG01000003">
    <property type="protein sequence ID" value="POY40299.1"/>
    <property type="molecule type" value="Genomic_DNA"/>
</dbReference>
<name>A0A2S5ADC5_9FLAO</name>
<keyword evidence="3" id="KW-1185">Reference proteome</keyword>
<dbReference type="Proteomes" id="UP000237310">
    <property type="component" value="Unassembled WGS sequence"/>
</dbReference>